<evidence type="ECO:0000256" key="1">
    <source>
        <dbReference type="ARBA" id="ARBA00022603"/>
    </source>
</evidence>
<dbReference type="InterPro" id="IPR041698">
    <property type="entry name" value="Methyltransf_25"/>
</dbReference>
<dbReference type="SUPFAM" id="SSF53335">
    <property type="entry name" value="S-adenosyl-L-methionine-dependent methyltransferases"/>
    <property type="match status" value="1"/>
</dbReference>
<comment type="caution">
    <text evidence="4">The sequence shown here is derived from an EMBL/GenBank/DDBJ whole genome shotgun (WGS) entry which is preliminary data.</text>
</comment>
<accession>A0A948X0P2</accession>
<proteinExistence type="predicted"/>
<sequence length="244" mass="28296">MIYTSFAQVYDRLMDQSLYQKWHDYVRQYIKPQGQSLLELACGSGTLAVQLAQTGFKVTGFDLSDEMLTLAAQKAMAAHVDLPLIQGDMRDLTMLPSFDIVTCFDDSICYMRDLADVQQVMQQVYRLLPTGGYFLFDAHSLYQMDEVFPGYMFNDHTEDTAFMWRSYYGDEPHSVEHDLTFFVWNDQIGGYQAFNELHHERTYPLSDFQHALQATGFHNIRVTSDFGTKVPDERSTRWFFAAQK</sequence>
<name>A0A948X0P2_9LACO</name>
<dbReference type="GO" id="GO:0032259">
    <property type="term" value="P:methylation"/>
    <property type="evidence" value="ECO:0007669"/>
    <property type="project" value="UniProtKB-KW"/>
</dbReference>
<dbReference type="InterPro" id="IPR029063">
    <property type="entry name" value="SAM-dependent_MTases_sf"/>
</dbReference>
<reference evidence="4" key="2">
    <citation type="submission" date="2021-04" db="EMBL/GenBank/DDBJ databases">
        <authorList>
            <person name="Gilroy R."/>
        </authorList>
    </citation>
    <scope>NUCLEOTIDE SEQUENCE</scope>
    <source>
        <strain evidence="4">F6-6636</strain>
    </source>
</reference>
<dbReference type="GO" id="GO:0008168">
    <property type="term" value="F:methyltransferase activity"/>
    <property type="evidence" value="ECO:0007669"/>
    <property type="project" value="UniProtKB-KW"/>
</dbReference>
<protein>
    <submittedName>
        <fullName evidence="4">Class I SAM-dependent methyltransferase</fullName>
    </submittedName>
</protein>
<dbReference type="CDD" id="cd02440">
    <property type="entry name" value="AdoMet_MTases"/>
    <property type="match status" value="1"/>
</dbReference>
<dbReference type="Proteomes" id="UP000777303">
    <property type="component" value="Unassembled WGS sequence"/>
</dbReference>
<reference evidence="4" key="1">
    <citation type="journal article" date="2021" name="PeerJ">
        <title>Extensive microbial diversity within the chicken gut microbiome revealed by metagenomics and culture.</title>
        <authorList>
            <person name="Gilroy R."/>
            <person name="Ravi A."/>
            <person name="Getino M."/>
            <person name="Pursley I."/>
            <person name="Horton D.L."/>
            <person name="Alikhan N.F."/>
            <person name="Baker D."/>
            <person name="Gharbi K."/>
            <person name="Hall N."/>
            <person name="Watson M."/>
            <person name="Adriaenssens E.M."/>
            <person name="Foster-Nyarko E."/>
            <person name="Jarju S."/>
            <person name="Secka A."/>
            <person name="Antonio M."/>
            <person name="Oren A."/>
            <person name="Chaudhuri R.R."/>
            <person name="La Ragione R."/>
            <person name="Hildebrand F."/>
            <person name="Pallen M.J."/>
        </authorList>
    </citation>
    <scope>NUCLEOTIDE SEQUENCE</scope>
    <source>
        <strain evidence="4">F6-6636</strain>
    </source>
</reference>
<dbReference type="Pfam" id="PF13649">
    <property type="entry name" value="Methyltransf_25"/>
    <property type="match status" value="1"/>
</dbReference>
<gene>
    <name evidence="4" type="ORF">H9901_03285</name>
</gene>
<organism evidence="4 5">
    <name type="scientific">Candidatus Paralactobacillus gallistercoris</name>
    <dbReference type="NCBI Taxonomy" id="2838724"/>
    <lineage>
        <taxon>Bacteria</taxon>
        <taxon>Bacillati</taxon>
        <taxon>Bacillota</taxon>
        <taxon>Bacilli</taxon>
        <taxon>Lactobacillales</taxon>
        <taxon>Lactobacillaceae</taxon>
        <taxon>Lactobacillus</taxon>
    </lineage>
</organism>
<dbReference type="AlphaFoldDB" id="A0A948X0P2"/>
<dbReference type="EMBL" id="JAHLFS010000045">
    <property type="protein sequence ID" value="MBU3851702.1"/>
    <property type="molecule type" value="Genomic_DNA"/>
</dbReference>
<dbReference type="Gene3D" id="3.40.50.150">
    <property type="entry name" value="Vaccinia Virus protein VP39"/>
    <property type="match status" value="1"/>
</dbReference>
<dbReference type="PANTHER" id="PTHR43861:SF1">
    <property type="entry name" value="TRANS-ACONITATE 2-METHYLTRANSFERASE"/>
    <property type="match status" value="1"/>
</dbReference>
<dbReference type="Gene3D" id="2.20.25.110">
    <property type="entry name" value="S-adenosyl-L-methionine-dependent methyltransferases"/>
    <property type="match status" value="1"/>
</dbReference>
<keyword evidence="2" id="KW-0808">Transferase</keyword>
<evidence type="ECO:0000256" key="2">
    <source>
        <dbReference type="ARBA" id="ARBA00022679"/>
    </source>
</evidence>
<evidence type="ECO:0000313" key="4">
    <source>
        <dbReference type="EMBL" id="MBU3851702.1"/>
    </source>
</evidence>
<keyword evidence="1 4" id="KW-0489">Methyltransferase</keyword>
<dbReference type="PANTHER" id="PTHR43861">
    <property type="entry name" value="TRANS-ACONITATE 2-METHYLTRANSFERASE-RELATED"/>
    <property type="match status" value="1"/>
</dbReference>
<feature type="domain" description="Methyltransferase" evidence="3">
    <location>
        <begin position="38"/>
        <end position="132"/>
    </location>
</feature>
<evidence type="ECO:0000313" key="5">
    <source>
        <dbReference type="Proteomes" id="UP000777303"/>
    </source>
</evidence>
<evidence type="ECO:0000259" key="3">
    <source>
        <dbReference type="Pfam" id="PF13649"/>
    </source>
</evidence>